<gene>
    <name evidence="1" type="ORF">METZ01_LOCUS303276</name>
</gene>
<accession>A0A382MSJ0</accession>
<dbReference type="Pfam" id="PF13620">
    <property type="entry name" value="CarboxypepD_reg"/>
    <property type="match status" value="1"/>
</dbReference>
<reference evidence="1" key="1">
    <citation type="submission" date="2018-05" db="EMBL/GenBank/DDBJ databases">
        <authorList>
            <person name="Lanie J.A."/>
            <person name="Ng W.-L."/>
            <person name="Kazmierczak K.M."/>
            <person name="Andrzejewski T.M."/>
            <person name="Davidsen T.M."/>
            <person name="Wayne K.J."/>
            <person name="Tettelin H."/>
            <person name="Glass J.I."/>
            <person name="Rusch D."/>
            <person name="Podicherti R."/>
            <person name="Tsui H.-C.T."/>
            <person name="Winkler M.E."/>
        </authorList>
    </citation>
    <scope>NUCLEOTIDE SEQUENCE</scope>
</reference>
<feature type="non-terminal residue" evidence="1">
    <location>
        <position position="349"/>
    </location>
</feature>
<dbReference type="SUPFAM" id="SSF49464">
    <property type="entry name" value="Carboxypeptidase regulatory domain-like"/>
    <property type="match status" value="1"/>
</dbReference>
<dbReference type="InterPro" id="IPR013783">
    <property type="entry name" value="Ig-like_fold"/>
</dbReference>
<proteinExistence type="predicted"/>
<evidence type="ECO:0000313" key="1">
    <source>
        <dbReference type="EMBL" id="SVC50422.1"/>
    </source>
</evidence>
<protein>
    <recommendedName>
        <fullName evidence="2">SD-repeat containing protein B domain-containing protein</fullName>
    </recommendedName>
</protein>
<dbReference type="SUPFAM" id="SSF49478">
    <property type="entry name" value="Cna protein B-type domain"/>
    <property type="match status" value="1"/>
</dbReference>
<dbReference type="Gene3D" id="2.60.40.1120">
    <property type="entry name" value="Carboxypeptidase-like, regulatory domain"/>
    <property type="match status" value="1"/>
</dbReference>
<dbReference type="Gene3D" id="2.60.40.10">
    <property type="entry name" value="Immunoglobulins"/>
    <property type="match status" value="1"/>
</dbReference>
<dbReference type="AlphaFoldDB" id="A0A382MSJ0"/>
<name>A0A382MSJ0_9ZZZZ</name>
<evidence type="ECO:0008006" key="2">
    <source>
        <dbReference type="Google" id="ProtNLM"/>
    </source>
</evidence>
<organism evidence="1">
    <name type="scientific">marine metagenome</name>
    <dbReference type="NCBI Taxonomy" id="408172"/>
    <lineage>
        <taxon>unclassified sequences</taxon>
        <taxon>metagenomes</taxon>
        <taxon>ecological metagenomes</taxon>
    </lineage>
</organism>
<sequence length="349" mass="36973">MTKQRQSRIALLAVAMLLSGVLVGLVISDNASAGNDVVGFVKASSDQEPISDVSVVIINQDSGTTESVTTGEGGSFSFNSLASGNYMVRYSKLGHLSVLDSWDISDNSFVGTTEMSSATSGSTSVIVNVVDGDGMAVENALVNLMLSDVSNEDSWWDNVSVGYTLSQDTDAEGNASFTNLTDDTYDIRVEAEGYYTTLGSTDEVSLTLMEHSDDNKQTITVYDGNNFPLSDATVFMYDNDTSTWTEATKYGSFSYILKPDTGTTAYVYAYHSSNQPAVEKLTSISGPSSFDMTLGQNTQADNNVVYISEAPSHGAQGAIPKVEGKLIKVNPGPSALIAVTSHSIGSDGE</sequence>
<dbReference type="InterPro" id="IPR008969">
    <property type="entry name" value="CarboxyPept-like_regulatory"/>
</dbReference>
<dbReference type="EMBL" id="UINC01094840">
    <property type="protein sequence ID" value="SVC50422.1"/>
    <property type="molecule type" value="Genomic_DNA"/>
</dbReference>
<dbReference type="SUPFAM" id="SSF49452">
    <property type="entry name" value="Starch-binding domain-like"/>
    <property type="match status" value="1"/>
</dbReference>
<dbReference type="InterPro" id="IPR013784">
    <property type="entry name" value="Carb-bd-like_fold"/>
</dbReference>
<dbReference type="GO" id="GO:0030246">
    <property type="term" value="F:carbohydrate binding"/>
    <property type="evidence" value="ECO:0007669"/>
    <property type="project" value="InterPro"/>
</dbReference>